<dbReference type="EMBL" id="QXFZ01006930">
    <property type="protein sequence ID" value="KAE9057768.1"/>
    <property type="molecule type" value="Genomic_DNA"/>
</dbReference>
<evidence type="ECO:0000313" key="7">
    <source>
        <dbReference type="EMBL" id="KAE9159266.1"/>
    </source>
</evidence>
<evidence type="ECO:0000313" key="5">
    <source>
        <dbReference type="EMBL" id="KAE9057768.1"/>
    </source>
</evidence>
<reference evidence="12 13" key="1">
    <citation type="submission" date="2018-08" db="EMBL/GenBank/DDBJ databases">
        <title>Genomic investigation of the strawberry pathogen Phytophthora fragariae indicates pathogenicity is determined by transcriptional variation in three key races.</title>
        <authorList>
            <person name="Adams T.M."/>
            <person name="Armitage A.D."/>
            <person name="Sobczyk M.K."/>
            <person name="Bates H.J."/>
            <person name="Dunwell J.M."/>
            <person name="Nellist C.F."/>
            <person name="Harrison R.J."/>
        </authorList>
    </citation>
    <scope>NUCLEOTIDE SEQUENCE [LARGE SCALE GENOMIC DNA]</scope>
    <source>
        <strain evidence="10 14">A4</strain>
        <strain evidence="9 15">BC-1</strain>
        <strain evidence="8 19">BC-23</strain>
        <strain evidence="7 13">NOV-27</strain>
        <strain evidence="6 16">NOV-5</strain>
        <strain evidence="5 17">NOV-71</strain>
        <strain evidence="11 20">NOV-77</strain>
        <strain evidence="2 12">NOV-9</strain>
        <strain evidence="4 21">ONT-3</strain>
        <strain evidence="3 18">SCRP245</strain>
    </source>
</reference>
<sequence>MYNVLYMQFFLVVTLKRVSLLTKCTCITVINTSGDRKASSTTESATARSTW</sequence>
<evidence type="ECO:0000313" key="17">
    <source>
        <dbReference type="Proteomes" id="UP000441208"/>
    </source>
</evidence>
<dbReference type="Proteomes" id="UP000486351">
    <property type="component" value="Unassembled WGS sequence"/>
</dbReference>
<dbReference type="EMBL" id="QXFW01007828">
    <property type="protein sequence ID" value="KAE8956405.1"/>
    <property type="molecule type" value="Genomic_DNA"/>
</dbReference>
<dbReference type="EMBL" id="QXFY01006841">
    <property type="protein sequence ID" value="KAE9267581.1"/>
    <property type="molecule type" value="Genomic_DNA"/>
</dbReference>
<evidence type="ECO:0008006" key="22">
    <source>
        <dbReference type="Google" id="ProtNLM"/>
    </source>
</evidence>
<evidence type="ECO:0000313" key="11">
    <source>
        <dbReference type="EMBL" id="KAE9267581.1"/>
    </source>
</evidence>
<keyword evidence="1" id="KW-0732">Signal</keyword>
<dbReference type="EMBL" id="QXGF01007013">
    <property type="protein sequence ID" value="KAE8917564.1"/>
    <property type="molecule type" value="Genomic_DNA"/>
</dbReference>
<feature type="signal peptide" evidence="1">
    <location>
        <begin position="1"/>
        <end position="21"/>
    </location>
</feature>
<dbReference type="EMBL" id="QXGB01007365">
    <property type="protein sequence ID" value="KAE9159266.1"/>
    <property type="molecule type" value="Genomic_DNA"/>
</dbReference>
<evidence type="ECO:0000313" key="20">
    <source>
        <dbReference type="Proteomes" id="UP000486351"/>
    </source>
</evidence>
<evidence type="ECO:0000313" key="2">
    <source>
        <dbReference type="EMBL" id="KAE8917564.1"/>
    </source>
</evidence>
<dbReference type="EMBL" id="QXFX01007486">
    <property type="protein sequence ID" value="KAE9056832.1"/>
    <property type="molecule type" value="Genomic_DNA"/>
</dbReference>
<dbReference type="Proteomes" id="UP000441208">
    <property type="component" value="Unassembled WGS sequence"/>
</dbReference>
<dbReference type="Proteomes" id="UP000440732">
    <property type="component" value="Unassembled WGS sequence"/>
</dbReference>
<evidence type="ECO:0000313" key="14">
    <source>
        <dbReference type="Proteomes" id="UP000437068"/>
    </source>
</evidence>
<proteinExistence type="predicted"/>
<evidence type="ECO:0000313" key="8">
    <source>
        <dbReference type="EMBL" id="KAE9160707.1"/>
    </source>
</evidence>
<dbReference type="Proteomes" id="UP000460718">
    <property type="component" value="Unassembled WGS sequence"/>
</dbReference>
<dbReference type="AlphaFoldDB" id="A0A6A3PCG8"/>
<comment type="caution">
    <text evidence="5">The sequence shown here is derived from an EMBL/GenBank/DDBJ whole genome shotgun (WGS) entry which is preliminary data.</text>
</comment>
<dbReference type="EMBL" id="QXGD01006657">
    <property type="protein sequence ID" value="KAE9162551.1"/>
    <property type="molecule type" value="Genomic_DNA"/>
</dbReference>
<dbReference type="Proteomes" id="UP000440367">
    <property type="component" value="Unassembled WGS sequence"/>
</dbReference>
<keyword evidence="13" id="KW-1185">Reference proteome</keyword>
<evidence type="ECO:0000313" key="15">
    <source>
        <dbReference type="Proteomes" id="UP000440367"/>
    </source>
</evidence>
<dbReference type="Proteomes" id="UP000488956">
    <property type="component" value="Unassembled WGS sequence"/>
</dbReference>
<feature type="chain" id="PRO_5033522594" description="RxLR effector protein" evidence="1">
    <location>
        <begin position="22"/>
        <end position="51"/>
    </location>
</feature>
<organism evidence="5 17">
    <name type="scientific">Phytophthora fragariae</name>
    <dbReference type="NCBI Taxonomy" id="53985"/>
    <lineage>
        <taxon>Eukaryota</taxon>
        <taxon>Sar</taxon>
        <taxon>Stramenopiles</taxon>
        <taxon>Oomycota</taxon>
        <taxon>Peronosporomycetes</taxon>
        <taxon>Peronosporales</taxon>
        <taxon>Peronosporaceae</taxon>
        <taxon>Phytophthora</taxon>
    </lineage>
</organism>
<accession>A0A6A3PCG8</accession>
<evidence type="ECO:0000313" key="19">
    <source>
        <dbReference type="Proteomes" id="UP000476176"/>
    </source>
</evidence>
<evidence type="ECO:0000313" key="21">
    <source>
        <dbReference type="Proteomes" id="UP000488956"/>
    </source>
</evidence>
<evidence type="ECO:0000313" key="18">
    <source>
        <dbReference type="Proteomes" id="UP000460718"/>
    </source>
</evidence>
<evidence type="ECO:0000313" key="3">
    <source>
        <dbReference type="EMBL" id="KAE8956405.1"/>
    </source>
</evidence>
<dbReference type="Proteomes" id="UP000476176">
    <property type="component" value="Unassembled WGS sequence"/>
</dbReference>
<evidence type="ECO:0000256" key="1">
    <source>
        <dbReference type="SAM" id="SignalP"/>
    </source>
</evidence>
<dbReference type="Proteomes" id="UP000429523">
    <property type="component" value="Unassembled WGS sequence"/>
</dbReference>
<evidence type="ECO:0000313" key="13">
    <source>
        <dbReference type="Proteomes" id="UP000433483"/>
    </source>
</evidence>
<evidence type="ECO:0000313" key="16">
    <source>
        <dbReference type="Proteomes" id="UP000440732"/>
    </source>
</evidence>
<dbReference type="EMBL" id="QXGA01007970">
    <property type="protein sequence ID" value="KAE9059026.1"/>
    <property type="molecule type" value="Genomic_DNA"/>
</dbReference>
<evidence type="ECO:0000313" key="12">
    <source>
        <dbReference type="Proteomes" id="UP000429523"/>
    </source>
</evidence>
<evidence type="ECO:0000313" key="4">
    <source>
        <dbReference type="EMBL" id="KAE9056832.1"/>
    </source>
</evidence>
<dbReference type="Proteomes" id="UP000433483">
    <property type="component" value="Unassembled WGS sequence"/>
</dbReference>
<evidence type="ECO:0000313" key="6">
    <source>
        <dbReference type="EMBL" id="KAE9059026.1"/>
    </source>
</evidence>
<dbReference type="Proteomes" id="UP000437068">
    <property type="component" value="Unassembled WGS sequence"/>
</dbReference>
<name>A0A6A3PCG8_9STRA</name>
<evidence type="ECO:0000313" key="10">
    <source>
        <dbReference type="EMBL" id="KAE9263558.1"/>
    </source>
</evidence>
<evidence type="ECO:0000313" key="9">
    <source>
        <dbReference type="EMBL" id="KAE9162551.1"/>
    </source>
</evidence>
<dbReference type="EMBL" id="QXGE01007350">
    <property type="protein sequence ID" value="KAE9263558.1"/>
    <property type="molecule type" value="Genomic_DNA"/>
</dbReference>
<protein>
    <recommendedName>
        <fullName evidence="22">RxLR effector protein</fullName>
    </recommendedName>
</protein>
<gene>
    <name evidence="10" type="ORF">PF001_g31622</name>
    <name evidence="9" type="ORF">PF002_g32082</name>
    <name evidence="8" type="ORF">PF004_g31083</name>
    <name evidence="7" type="ORF">PF005_g32105</name>
    <name evidence="6" type="ORF">PF006_g31996</name>
    <name evidence="5" type="ORF">PF007_g31533</name>
    <name evidence="11" type="ORF">PF008_g31328</name>
    <name evidence="2" type="ORF">PF009_g32115</name>
    <name evidence="4" type="ORF">PF010_g31609</name>
    <name evidence="3" type="ORF">PF011_g31490</name>
</gene>
<dbReference type="EMBL" id="QXGC01007261">
    <property type="protein sequence ID" value="KAE9160707.1"/>
    <property type="molecule type" value="Genomic_DNA"/>
</dbReference>